<feature type="compositionally biased region" description="Basic and acidic residues" evidence="5">
    <location>
        <begin position="468"/>
        <end position="477"/>
    </location>
</feature>
<organism evidence="7 8">
    <name type="scientific">Pseudoflavonifractor intestinihominis</name>
    <dbReference type="NCBI Taxonomy" id="3133171"/>
    <lineage>
        <taxon>Bacteria</taxon>
        <taxon>Bacillati</taxon>
        <taxon>Bacillota</taxon>
        <taxon>Clostridia</taxon>
        <taxon>Eubacteriales</taxon>
        <taxon>Oscillospiraceae</taxon>
        <taxon>Pseudoflavonifractor</taxon>
    </lineage>
</organism>
<evidence type="ECO:0000256" key="5">
    <source>
        <dbReference type="SAM" id="MobiDB-lite"/>
    </source>
</evidence>
<dbReference type="InterPro" id="IPR027417">
    <property type="entry name" value="P-loop_NTPase"/>
</dbReference>
<keyword evidence="8" id="KW-1185">Reference proteome</keyword>
<evidence type="ECO:0000313" key="8">
    <source>
        <dbReference type="Proteomes" id="UP001464378"/>
    </source>
</evidence>
<dbReference type="EMBL" id="JBBMFK010000004">
    <property type="protein sequence ID" value="MEQ2442649.1"/>
    <property type="molecule type" value="Genomic_DNA"/>
</dbReference>
<feature type="domain" description="Rad50/SbcC-type AAA" evidence="6">
    <location>
        <begin position="5"/>
        <end position="180"/>
    </location>
</feature>
<dbReference type="PANTHER" id="PTHR32114">
    <property type="entry name" value="ABC TRANSPORTER ABCH.3"/>
    <property type="match status" value="1"/>
</dbReference>
<dbReference type="PANTHER" id="PTHR32114:SF2">
    <property type="entry name" value="ABC TRANSPORTER ABCH.3"/>
    <property type="match status" value="1"/>
</dbReference>
<dbReference type="Pfam" id="PF13558">
    <property type="entry name" value="SbcC_Walker_B"/>
    <property type="match status" value="1"/>
</dbReference>
<keyword evidence="4" id="KW-0175">Coiled coil</keyword>
<feature type="region of interest" description="Disordered" evidence="5">
    <location>
        <begin position="447"/>
        <end position="477"/>
    </location>
</feature>
<evidence type="ECO:0000256" key="4">
    <source>
        <dbReference type="SAM" id="Coils"/>
    </source>
</evidence>
<reference evidence="7 8" key="1">
    <citation type="submission" date="2024-03" db="EMBL/GenBank/DDBJ databases">
        <title>Human intestinal bacterial collection.</title>
        <authorList>
            <person name="Pauvert C."/>
            <person name="Hitch T.C.A."/>
            <person name="Clavel T."/>
        </authorList>
    </citation>
    <scope>NUCLEOTIDE SEQUENCE [LARGE SCALE GENOMIC DNA]</scope>
    <source>
        <strain evidence="7 8">CLA-AP-H29</strain>
    </source>
</reference>
<proteinExistence type="inferred from homology"/>
<gene>
    <name evidence="7" type="ORF">WMO64_04135</name>
</gene>
<dbReference type="Pfam" id="PF13476">
    <property type="entry name" value="AAA_23"/>
    <property type="match status" value="1"/>
</dbReference>
<comment type="similarity">
    <text evidence="1">Belongs to the SMC family. SbcC subfamily.</text>
</comment>
<dbReference type="Proteomes" id="UP001464378">
    <property type="component" value="Unassembled WGS sequence"/>
</dbReference>
<comment type="subunit">
    <text evidence="2">Heterodimer of SbcC and SbcD.</text>
</comment>
<feature type="coiled-coil region" evidence="4">
    <location>
        <begin position="249"/>
        <end position="280"/>
    </location>
</feature>
<sequence>MRPLKLTLSAFGPYAGTTVVDLEKLGTQGLYLITGDTGAGKTTIFDAITYALYGEPSGESRDPSMFRSKYARPDTPTEVELVFSYSGSTYTVRRNPEYQRPARRGGGTTVQKAEAELRLPDGSLVTKAREVNSRIAAIIGLDRNQFSQIAMIAQGDFRKLLEADTRTRQEIFREIFKTRYYMVFQERVKGEAGKLQKACETARASVQQYIGGVLCREDDPLAPRLEKAKAGELPFQETEELIETLIGRDREADDRCQEAMEELDRALKETAALLGRAEELDKTRRSLEQTRAQRQAMLPRLEEARGALAAEQGRQPQREALAKELAALEAELPRYQELTGKQAALDALEERISGLKERQEQLVRARQGQADRLSEWKKEAEGLSQAEAEQARLSGEQSMAQSRRAALDALARDMAEWKNYGAQLQESQTRREALSRQWEQLAGEVSRQSSALQASRETWSATEGLEAEGEKLSHSRSKAQERAKALDDLEGLLERCRASRASLERAQAAYRTAQERAEEAEAVYTRKNRAFLDEQAGILAQSLEEGKPCPVCGALHHPAPARASAEAPTEAELNQAKAAAEAARRAAGEKSLAAGGEKTALEAREEQLLLQMAPYVAEPSIADAAAQLSACKAETAAVLARIHREQQDLEARQTHREELGRSIRSQEEELAALNARQEQLRADMTGAEVAQSGLQGQREQLEGKLRRQLAEQLEGCTLEAAPLRIPAELEAARAALDELGRRQKEAAARAARKKELDEKIPSAEQEEKKLEQAHADCREALAGAESRKRELAGQLAELRGGLRWADDAAARGRQSALKEEIAGLDKALEAAQTACGAREKELAGLDTAIRGLTELLEGGETIDVPAQQARSQALNEARNTRAAERRTIHTRLTTNQTALGNIRGKAADLKALEARYTWVRALSDTANGALQGKGKVALETYIQMTFFDRILRRANVRFLVMSGGQYELKRRREAEDNRSQSGLELDVVDHYNGSERSVKSLSGGESFKASLSLALGLSDEIQSAAGGIRLDTMFVDEGFGSLDEESLQQAIRALTGLTEGNRLVGIISHVAELKEKIDKQIVVTKDRTGGSRVEVVV</sequence>
<protein>
    <recommendedName>
        <fullName evidence="3">Nuclease SbcCD subunit C</fullName>
    </recommendedName>
</protein>
<dbReference type="RefSeq" id="WP_349231102.1">
    <property type="nucleotide sequence ID" value="NZ_JBBMFK010000004.1"/>
</dbReference>
<dbReference type="Gene3D" id="3.40.50.300">
    <property type="entry name" value="P-loop containing nucleotide triphosphate hydrolases"/>
    <property type="match status" value="2"/>
</dbReference>
<comment type="caution">
    <text evidence="7">The sequence shown here is derived from an EMBL/GenBank/DDBJ whole genome shotgun (WGS) entry which is preliminary data.</text>
</comment>
<accession>A0ABV1E723</accession>
<feature type="region of interest" description="Disordered" evidence="5">
    <location>
        <begin position="750"/>
        <end position="772"/>
    </location>
</feature>
<feature type="coiled-coil region" evidence="4">
    <location>
        <begin position="656"/>
        <end position="690"/>
    </location>
</feature>
<evidence type="ECO:0000259" key="6">
    <source>
        <dbReference type="Pfam" id="PF13476"/>
    </source>
</evidence>
<evidence type="ECO:0000256" key="3">
    <source>
        <dbReference type="ARBA" id="ARBA00013368"/>
    </source>
</evidence>
<evidence type="ECO:0000256" key="1">
    <source>
        <dbReference type="ARBA" id="ARBA00006930"/>
    </source>
</evidence>
<evidence type="ECO:0000313" key="7">
    <source>
        <dbReference type="EMBL" id="MEQ2442649.1"/>
    </source>
</evidence>
<evidence type="ECO:0000256" key="2">
    <source>
        <dbReference type="ARBA" id="ARBA00011322"/>
    </source>
</evidence>
<feature type="coiled-coil region" evidence="4">
    <location>
        <begin position="486"/>
        <end position="530"/>
    </location>
</feature>
<name>A0ABV1E723_9FIRM</name>
<dbReference type="InterPro" id="IPR038729">
    <property type="entry name" value="Rad50/SbcC_AAA"/>
</dbReference>
<feature type="coiled-coil region" evidence="4">
    <location>
        <begin position="318"/>
        <end position="365"/>
    </location>
</feature>
<feature type="compositionally biased region" description="Polar residues" evidence="5">
    <location>
        <begin position="447"/>
        <end position="461"/>
    </location>
</feature>
<dbReference type="SUPFAM" id="SSF52540">
    <property type="entry name" value="P-loop containing nucleoside triphosphate hydrolases"/>
    <property type="match status" value="1"/>
</dbReference>